<dbReference type="Pfam" id="PF13181">
    <property type="entry name" value="TPR_8"/>
    <property type="match status" value="1"/>
</dbReference>
<dbReference type="SMART" id="SM00028">
    <property type="entry name" value="TPR"/>
    <property type="match status" value="7"/>
</dbReference>
<comment type="caution">
    <text evidence="8">The sequence shown here is derived from an EMBL/GenBank/DDBJ whole genome shotgun (WGS) entry which is preliminary data.</text>
</comment>
<dbReference type="SUPFAM" id="SSF48452">
    <property type="entry name" value="TPR-like"/>
    <property type="match status" value="1"/>
</dbReference>
<protein>
    <submittedName>
        <fullName evidence="8">Tetratricopeptide repeat protein</fullName>
    </submittedName>
</protein>
<evidence type="ECO:0000256" key="2">
    <source>
        <dbReference type="ARBA" id="ARBA00022490"/>
    </source>
</evidence>
<evidence type="ECO:0000256" key="4">
    <source>
        <dbReference type="ARBA" id="ARBA00022803"/>
    </source>
</evidence>
<dbReference type="PROSITE" id="PS50005">
    <property type="entry name" value="TPR"/>
    <property type="match status" value="3"/>
</dbReference>
<sequence>MADSFKASARGLEIIDQARRRKGWKKTVTVTWWQSANTSQATLKRFWRRQPIEYSAFIGICQAVGVDNWEEIVERGEIELPHLQPFTLPEKIAPVRNWVGREYELNTLKSQILAPQAQGITAICLVGLAGAGKTTLASQLIRQLHLEKAPFVVAAWESLASATGKPPQFDGIIDSLLFTLSQGEITTDITCRDDSQQKTERLIKLLKEQPSLVVLDNVETVLKTKQAKGAGYFSDDHTEYTWLFKQLTETEHQSKVICTSRETLAQLSRPTTLIIPITGLDTQAAVNLLKPFALTANLEELAQLAQRYQGHPKALEIVSAVIHEEFQGQVGRFLQERQWLLIRDIESLIEEVINRLSDQEYTCLSRVAVYQTSEYPLLYEAIAAQMPQVVERDLKENIILALKRRYLLEYEPVRECYFIHPLIQEKTSELLDGKSRLQAYRQAYEYFLHIPLKQQSEWEDLEDIKPLLLAYEYACQAGDWNQAVAAISEVYEYLYEWGYFDRIIKFYQNLISSQGKDNKQLVSSTHEHSEILYRLGVAYHSLGRFEFAHEYLQNALKISRQINYVQIEAKALSYLGINYQYQGNFSLADEYLSECLKLTPEKGDEYKNIKFRALYYLAKNNYYNQNYQKSTDLYKQAIALACQFNLIEDEIVALSDLGNIYIEMEVEQSAIFYIKECLQKFKQLKLNKCRSVKVYVLMTKLAEIYIKLADYQNAIQYAQEVLKILGNYTDEYYQLCVLNILGIAHRELKEYNQSLDYFNQALEIAAEIVAPDQEGDILYNLGIAYRERGQLKESFNILQNSLRFFHQIGDRDRESKVLLELEKTGWQN</sequence>
<proteinExistence type="inferred from homology"/>
<dbReference type="EMBL" id="JAAHFQ010000685">
    <property type="protein sequence ID" value="NER30963.1"/>
    <property type="molecule type" value="Genomic_DNA"/>
</dbReference>
<evidence type="ECO:0000313" key="8">
    <source>
        <dbReference type="EMBL" id="NER30963.1"/>
    </source>
</evidence>
<evidence type="ECO:0000259" key="7">
    <source>
        <dbReference type="SMART" id="SM00382"/>
    </source>
</evidence>
<feature type="domain" description="AAA+ ATPase" evidence="7">
    <location>
        <begin position="119"/>
        <end position="281"/>
    </location>
</feature>
<keyword evidence="4 6" id="KW-0802">TPR repeat</keyword>
<evidence type="ECO:0000256" key="1">
    <source>
        <dbReference type="ARBA" id="ARBA00004496"/>
    </source>
</evidence>
<keyword evidence="2" id="KW-0963">Cytoplasm</keyword>
<dbReference type="InterPro" id="IPR003593">
    <property type="entry name" value="AAA+_ATPase"/>
</dbReference>
<keyword evidence="3" id="KW-0677">Repeat</keyword>
<evidence type="ECO:0000256" key="3">
    <source>
        <dbReference type="ARBA" id="ARBA00022737"/>
    </source>
</evidence>
<comment type="similarity">
    <text evidence="5">Belongs to the Rap family.</text>
</comment>
<dbReference type="SUPFAM" id="SSF52540">
    <property type="entry name" value="P-loop containing nucleoside triphosphate hydrolases"/>
    <property type="match status" value="1"/>
</dbReference>
<dbReference type="AlphaFoldDB" id="A0A6B3NH19"/>
<comment type="subcellular location">
    <subcellularLocation>
        <location evidence="1">Cytoplasm</location>
    </subcellularLocation>
</comment>
<dbReference type="InterPro" id="IPR019734">
    <property type="entry name" value="TPR_rpt"/>
</dbReference>
<dbReference type="GO" id="GO:0005737">
    <property type="term" value="C:cytoplasm"/>
    <property type="evidence" value="ECO:0007669"/>
    <property type="project" value="UniProtKB-SubCell"/>
</dbReference>
<feature type="repeat" description="TPR" evidence="6">
    <location>
        <begin position="735"/>
        <end position="768"/>
    </location>
</feature>
<reference evidence="8" key="1">
    <citation type="submission" date="2019-11" db="EMBL/GenBank/DDBJ databases">
        <title>Genomic insights into an expanded diversity of filamentous marine cyanobacteria reveals the extraordinary biosynthetic potential of Moorea and Okeania.</title>
        <authorList>
            <person name="Ferreira Leao T."/>
            <person name="Wang M."/>
            <person name="Moss N."/>
            <person name="Da Silva R."/>
            <person name="Sanders J."/>
            <person name="Nurk S."/>
            <person name="Gurevich A."/>
            <person name="Humphrey G."/>
            <person name="Reher R."/>
            <person name="Zhu Q."/>
            <person name="Belda-Ferre P."/>
            <person name="Glukhov E."/>
            <person name="Rex R."/>
            <person name="Dorrestein P.C."/>
            <person name="Knight R."/>
            <person name="Pevzner P."/>
            <person name="Gerwick W.H."/>
            <person name="Gerwick L."/>
        </authorList>
    </citation>
    <scope>NUCLEOTIDE SEQUENCE</scope>
    <source>
        <strain evidence="8">SIO1C4</strain>
    </source>
</reference>
<organism evidence="8">
    <name type="scientific">Symploca sp. SIO1C4</name>
    <dbReference type="NCBI Taxonomy" id="2607765"/>
    <lineage>
        <taxon>Bacteria</taxon>
        <taxon>Bacillati</taxon>
        <taxon>Cyanobacteriota</taxon>
        <taxon>Cyanophyceae</taxon>
        <taxon>Coleofasciculales</taxon>
        <taxon>Coleofasciculaceae</taxon>
        <taxon>Symploca</taxon>
    </lineage>
</organism>
<dbReference type="InterPro" id="IPR041664">
    <property type="entry name" value="AAA_16"/>
</dbReference>
<dbReference type="PANTHER" id="PTHR46630:SF1">
    <property type="entry name" value="TETRATRICOPEPTIDE REPEAT PROTEIN 29"/>
    <property type="match status" value="1"/>
</dbReference>
<accession>A0A6B3NH19</accession>
<dbReference type="InterPro" id="IPR027417">
    <property type="entry name" value="P-loop_NTPase"/>
</dbReference>
<dbReference type="InterPro" id="IPR051476">
    <property type="entry name" value="Bac_ResReg_Asp_Phosphatase"/>
</dbReference>
<feature type="repeat" description="TPR" evidence="6">
    <location>
        <begin position="569"/>
        <end position="602"/>
    </location>
</feature>
<dbReference type="Pfam" id="PF13424">
    <property type="entry name" value="TPR_12"/>
    <property type="match status" value="2"/>
</dbReference>
<name>A0A6B3NH19_9CYAN</name>
<dbReference type="InterPro" id="IPR011990">
    <property type="entry name" value="TPR-like_helical_dom_sf"/>
</dbReference>
<dbReference type="GO" id="GO:0043531">
    <property type="term" value="F:ADP binding"/>
    <property type="evidence" value="ECO:0007669"/>
    <property type="project" value="InterPro"/>
</dbReference>
<dbReference type="PRINTS" id="PR00364">
    <property type="entry name" value="DISEASERSIST"/>
</dbReference>
<dbReference type="SMART" id="SM00382">
    <property type="entry name" value="AAA"/>
    <property type="match status" value="1"/>
</dbReference>
<dbReference type="PANTHER" id="PTHR46630">
    <property type="entry name" value="TETRATRICOPEPTIDE REPEAT PROTEIN 29"/>
    <property type="match status" value="1"/>
</dbReference>
<evidence type="ECO:0000256" key="6">
    <source>
        <dbReference type="PROSITE-ProRule" id="PRU00339"/>
    </source>
</evidence>
<gene>
    <name evidence="8" type="ORF">F6J89_25910</name>
</gene>
<dbReference type="Gene3D" id="1.25.40.10">
    <property type="entry name" value="Tetratricopeptide repeat domain"/>
    <property type="match status" value="2"/>
</dbReference>
<dbReference type="Gene3D" id="3.40.50.300">
    <property type="entry name" value="P-loop containing nucleotide triphosphate hydrolases"/>
    <property type="match status" value="1"/>
</dbReference>
<dbReference type="Pfam" id="PF13191">
    <property type="entry name" value="AAA_16"/>
    <property type="match status" value="1"/>
</dbReference>
<feature type="repeat" description="TPR" evidence="6">
    <location>
        <begin position="529"/>
        <end position="562"/>
    </location>
</feature>
<evidence type="ECO:0000256" key="5">
    <source>
        <dbReference type="ARBA" id="ARBA00038253"/>
    </source>
</evidence>